<comment type="function">
    <text evidence="1">VSG forms a coat on the surface of the parasite. The trypanosome evades the immune response of the host by expressing a series of antigenically distinct VSGs from an estimated 1000 VSG genes.</text>
</comment>
<proteinExistence type="predicted"/>
<organism evidence="13 14">
    <name type="scientific">Trypanosoma equiperdum</name>
    <dbReference type="NCBI Taxonomy" id="5694"/>
    <lineage>
        <taxon>Eukaryota</taxon>
        <taxon>Discoba</taxon>
        <taxon>Euglenozoa</taxon>
        <taxon>Kinetoplastea</taxon>
        <taxon>Metakinetoplastina</taxon>
        <taxon>Trypanosomatida</taxon>
        <taxon>Trypanosomatidae</taxon>
        <taxon>Trypanosoma</taxon>
    </lineage>
</organism>
<feature type="compositionally biased region" description="Basic and acidic residues" evidence="9">
    <location>
        <begin position="437"/>
        <end position="461"/>
    </location>
</feature>
<evidence type="ECO:0000256" key="4">
    <source>
        <dbReference type="ARBA" id="ARBA00022622"/>
    </source>
</evidence>
<dbReference type="InterPro" id="IPR001812">
    <property type="entry name" value="Trypano_VSG_A_N_dom"/>
</dbReference>
<evidence type="ECO:0000256" key="8">
    <source>
        <dbReference type="SAM" id="Coils"/>
    </source>
</evidence>
<keyword evidence="3" id="KW-1003">Cell membrane</keyword>
<keyword evidence="7" id="KW-0449">Lipoprotein</keyword>
<dbReference type="InterPro" id="IPR027446">
    <property type="entry name" value="VSG_C_dom_sf"/>
</dbReference>
<dbReference type="GO" id="GO:0098552">
    <property type="term" value="C:side of membrane"/>
    <property type="evidence" value="ECO:0007669"/>
    <property type="project" value="UniProtKB-KW"/>
</dbReference>
<feature type="domain" description="Trypanosome variant surface glycoprotein C-terminal" evidence="12">
    <location>
        <begin position="408"/>
        <end position="458"/>
    </location>
</feature>
<evidence type="ECO:0000256" key="6">
    <source>
        <dbReference type="ARBA" id="ARBA00023180"/>
    </source>
</evidence>
<sequence>MFLTRYAFSLLFITSALQVEPAAEPIAKATWEPVYNLEIQLSHTSNKAAKISSTVAAVLSAVSATRTRIRIAEATAKDRNRTIALEALSIALSQKEQALQGDAATKNELAIRAAAVSSTLRGRITEAISILLLGDTATTGTGYCLATTGGTATAKVDITRLGCDQSLTQLSPEDKSPDAEHMSTTGFDKIAAATSVYSDTGGQSNKCTMLNIGSTAATNSFNSGTLAAGLIKITGTTTGTLGSYKTGLSAKTRDSTDLVKAAFYDATAIKNIQLAQYITDEIQIAKAEARKATLKPIVAKLLQQRRPTREQTQRDRDAEEMIDAVFGTDTEKIPKLWEELQRKQVKGNQADPNKEEPLSGVSTLSELQEVLSYYEDFSRKHAEELQSKIDQLESQNSQKDVKSLEQICNSKEDSKTCNDDKNCKYDDTKAAGKKCTLNEKGKEAEKAAEEANKEAGGKDGKPTNTTGSSSFVINKAPLLLAFLIL</sequence>
<protein>
    <submittedName>
        <fullName evidence="13">Variant surface glycoprotein (VSG), putative</fullName>
    </submittedName>
</protein>
<dbReference type="GO" id="GO:0042783">
    <property type="term" value="P:symbiont-mediated evasion of host immune response"/>
    <property type="evidence" value="ECO:0007669"/>
    <property type="project" value="InterPro"/>
</dbReference>
<dbReference type="Pfam" id="PF10659">
    <property type="entry name" value="Trypan_glycop_C"/>
    <property type="match status" value="1"/>
</dbReference>
<feature type="chain" id="PRO_5009235293" evidence="10">
    <location>
        <begin position="19"/>
        <end position="485"/>
    </location>
</feature>
<feature type="region of interest" description="Disordered" evidence="9">
    <location>
        <begin position="437"/>
        <end position="470"/>
    </location>
</feature>
<evidence type="ECO:0000256" key="2">
    <source>
        <dbReference type="ARBA" id="ARBA00004609"/>
    </source>
</evidence>
<keyword evidence="8" id="KW-0175">Coiled coil</keyword>
<dbReference type="SUPFAM" id="SSF58087">
    <property type="entry name" value="Variant surface glycoprotein (N-terminal domain)"/>
    <property type="match status" value="1"/>
</dbReference>
<keyword evidence="14" id="KW-1185">Reference proteome</keyword>
<feature type="coiled-coil region" evidence="8">
    <location>
        <begin position="375"/>
        <end position="402"/>
    </location>
</feature>
<feature type="domain" description="Trypanosome variant surface glycoprotein A-type N-terminal" evidence="11">
    <location>
        <begin position="12"/>
        <end position="375"/>
    </location>
</feature>
<keyword evidence="5" id="KW-0472">Membrane</keyword>
<gene>
    <name evidence="13" type="ORF">TEOVI_000832300</name>
</gene>
<comment type="subcellular location">
    <subcellularLocation>
        <location evidence="2">Cell membrane</location>
        <topology evidence="2">Lipid-anchor</topology>
        <topology evidence="2">GPI-anchor</topology>
    </subcellularLocation>
</comment>
<comment type="caution">
    <text evidence="13">The sequence shown here is derived from an EMBL/GenBank/DDBJ whole genome shotgun (WGS) entry which is preliminary data.</text>
</comment>
<dbReference type="Gene3D" id="3.90.150.10">
    <property type="entry name" value="Variant Surface Glycoprotein, subunit A domain 1"/>
    <property type="match status" value="1"/>
</dbReference>
<keyword evidence="10" id="KW-0732">Signal</keyword>
<dbReference type="VEuPathDB" id="TriTrypDB:TEOVI_000832300"/>
<dbReference type="RefSeq" id="XP_067077678.1">
    <property type="nucleotide sequence ID" value="XM_067221577.1"/>
</dbReference>
<dbReference type="EMBL" id="CZPT02000519">
    <property type="protein sequence ID" value="SCU66208.1"/>
    <property type="molecule type" value="Genomic_DNA"/>
</dbReference>
<dbReference type="Gene3D" id="1.10.470.10">
    <property type="entry name" value="Variant Surface Glycoprotein, subunit A, domain 2"/>
    <property type="match status" value="1"/>
</dbReference>
<evidence type="ECO:0000313" key="13">
    <source>
        <dbReference type="EMBL" id="SCU66208.1"/>
    </source>
</evidence>
<dbReference type="AlphaFoldDB" id="A0A1G4I307"/>
<dbReference type="SUPFAM" id="SSF118251">
    <property type="entry name" value="Variant surface glycoprotein MITAT 1.2, VSG 221, C-terminal domain"/>
    <property type="match status" value="1"/>
</dbReference>
<reference evidence="13" key="1">
    <citation type="submission" date="2016-09" db="EMBL/GenBank/DDBJ databases">
        <authorList>
            <person name="Hebert L."/>
            <person name="Moumen B."/>
        </authorList>
    </citation>
    <scope>NUCLEOTIDE SEQUENCE [LARGE SCALE GENOMIC DNA]</scope>
    <source>
        <strain evidence="13">OVI</strain>
    </source>
</reference>
<dbReference type="GeneID" id="92382257"/>
<name>A0A1G4I307_TRYEQ</name>
<evidence type="ECO:0000256" key="10">
    <source>
        <dbReference type="SAM" id="SignalP"/>
    </source>
</evidence>
<evidence type="ECO:0000256" key="3">
    <source>
        <dbReference type="ARBA" id="ARBA00022475"/>
    </source>
</evidence>
<evidence type="ECO:0000256" key="7">
    <source>
        <dbReference type="ARBA" id="ARBA00023288"/>
    </source>
</evidence>
<evidence type="ECO:0000256" key="1">
    <source>
        <dbReference type="ARBA" id="ARBA00002523"/>
    </source>
</evidence>
<accession>A0A1G4I307</accession>
<evidence type="ECO:0000313" key="14">
    <source>
        <dbReference type="Proteomes" id="UP000195570"/>
    </source>
</evidence>
<evidence type="ECO:0000256" key="5">
    <source>
        <dbReference type="ARBA" id="ARBA00023136"/>
    </source>
</evidence>
<dbReference type="Pfam" id="PF00913">
    <property type="entry name" value="Trypan_glycop"/>
    <property type="match status" value="1"/>
</dbReference>
<feature type="signal peptide" evidence="10">
    <location>
        <begin position="1"/>
        <end position="18"/>
    </location>
</feature>
<keyword evidence="4" id="KW-0336">GPI-anchor</keyword>
<dbReference type="Proteomes" id="UP000195570">
    <property type="component" value="Unassembled WGS sequence"/>
</dbReference>
<evidence type="ECO:0000259" key="12">
    <source>
        <dbReference type="Pfam" id="PF10659"/>
    </source>
</evidence>
<evidence type="ECO:0000256" key="9">
    <source>
        <dbReference type="SAM" id="MobiDB-lite"/>
    </source>
</evidence>
<dbReference type="InterPro" id="IPR019609">
    <property type="entry name" value="Variant_surf_glycoprt_trypan_C"/>
</dbReference>
<keyword evidence="6" id="KW-0325">Glycoprotein</keyword>
<dbReference type="GO" id="GO:0005886">
    <property type="term" value="C:plasma membrane"/>
    <property type="evidence" value="ECO:0007669"/>
    <property type="project" value="UniProtKB-SubCell"/>
</dbReference>
<evidence type="ECO:0000259" key="11">
    <source>
        <dbReference type="Pfam" id="PF00913"/>
    </source>
</evidence>